<dbReference type="CDD" id="cd00085">
    <property type="entry name" value="HNHc"/>
    <property type="match status" value="1"/>
</dbReference>
<dbReference type="GO" id="GO:0003676">
    <property type="term" value="F:nucleic acid binding"/>
    <property type="evidence" value="ECO:0007669"/>
    <property type="project" value="InterPro"/>
</dbReference>
<evidence type="ECO:0000313" key="4">
    <source>
        <dbReference type="EMBL" id="RLJ23967.1"/>
    </source>
</evidence>
<reference evidence="3 5" key="1">
    <citation type="submission" date="2017-12" db="EMBL/GenBank/DDBJ databases">
        <title>Genomic Encyclopedia of Type Strains, Phase III (KMG-III): the genomes of soil and plant-associated and newly described type strains.</title>
        <authorList>
            <person name="Whitman W."/>
        </authorList>
    </citation>
    <scope>NUCLEOTIDE SEQUENCE [LARGE SCALE GENOMIC DNA]</scope>
    <source>
        <strain evidence="3 5">IP-10</strain>
    </source>
</reference>
<organism evidence="4 6">
    <name type="scientific">Flavobacterium lindanitolerans</name>
    <dbReference type="NCBI Taxonomy" id="428988"/>
    <lineage>
        <taxon>Bacteria</taxon>
        <taxon>Pseudomonadati</taxon>
        <taxon>Bacteroidota</taxon>
        <taxon>Flavobacteriia</taxon>
        <taxon>Flavobacteriales</taxon>
        <taxon>Flavobacteriaceae</taxon>
        <taxon>Flavobacterium</taxon>
    </lineage>
</organism>
<keyword evidence="5" id="KW-1185">Reference proteome</keyword>
<dbReference type="InterPro" id="IPR002711">
    <property type="entry name" value="HNH"/>
</dbReference>
<feature type="domain" description="DUF7669" evidence="2">
    <location>
        <begin position="6"/>
        <end position="84"/>
    </location>
</feature>
<dbReference type="Proteomes" id="UP000275027">
    <property type="component" value="Unassembled WGS sequence"/>
</dbReference>
<keyword evidence="4" id="KW-0378">Hydrolase</keyword>
<evidence type="ECO:0000313" key="5">
    <source>
        <dbReference type="Proteomes" id="UP000233767"/>
    </source>
</evidence>
<feature type="domain" description="HNH" evidence="1">
    <location>
        <begin position="311"/>
        <end position="367"/>
    </location>
</feature>
<evidence type="ECO:0000313" key="3">
    <source>
        <dbReference type="EMBL" id="PKW20524.1"/>
    </source>
</evidence>
<dbReference type="GO" id="GO:0008270">
    <property type="term" value="F:zinc ion binding"/>
    <property type="evidence" value="ECO:0007669"/>
    <property type="project" value="InterPro"/>
</dbReference>
<evidence type="ECO:0000259" key="2">
    <source>
        <dbReference type="Pfam" id="PF24706"/>
    </source>
</evidence>
<evidence type="ECO:0000313" key="6">
    <source>
        <dbReference type="Proteomes" id="UP000275027"/>
    </source>
</evidence>
<reference evidence="4 6" key="2">
    <citation type="submission" date="2018-10" db="EMBL/GenBank/DDBJ databases">
        <title>Genomic Encyclopedia of Archaeal and Bacterial Type Strains, Phase II (KMG-II): from individual species to whole genera.</title>
        <authorList>
            <person name="Goeker M."/>
        </authorList>
    </citation>
    <scope>NUCLEOTIDE SEQUENCE [LARGE SCALE GENOMIC DNA]</scope>
    <source>
        <strain evidence="4 6">DSM 21886</strain>
    </source>
</reference>
<dbReference type="SUPFAM" id="SSF88697">
    <property type="entry name" value="PUA domain-like"/>
    <property type="match status" value="1"/>
</dbReference>
<dbReference type="Pfam" id="PF24706">
    <property type="entry name" value="DUF7669"/>
    <property type="match status" value="1"/>
</dbReference>
<evidence type="ECO:0000259" key="1">
    <source>
        <dbReference type="Pfam" id="PF01844"/>
    </source>
</evidence>
<proteinExistence type="predicted"/>
<dbReference type="RefSeq" id="WP_245867871.1">
    <property type="nucleotide sequence ID" value="NZ_PJND01000009.1"/>
</dbReference>
<dbReference type="InterPro" id="IPR003615">
    <property type="entry name" value="HNH_nuc"/>
</dbReference>
<dbReference type="AlphaFoldDB" id="A0A497U2E1"/>
<protein>
    <submittedName>
        <fullName evidence="4">HNH endonuclease</fullName>
    </submittedName>
</protein>
<dbReference type="Proteomes" id="UP000233767">
    <property type="component" value="Unassembled WGS sequence"/>
</dbReference>
<sequence>MKRPYVWQMIKEAVNNLNGKASYTDIRNYIQNKWNDVNPLTINAQIIVLTVNHNSRIHYPENQKPRLTNSDSVYDFLYTTGRGKVIKYDIIKHGVWEIFEAGNKKFKIKEFQKGHSMNTFLFAWNPEKWNWENLEQNIEQLENTGKASERWSCASHKKIKLGDRAFLVRLGSEPRGIFASGYVASYPFIAEHWKIKDKEIPRILIDFDILLNPNEEPILELDILKTGNLKNQNWTPQSSGISIKPEIVEELEAMWFNFITTQEIKNNPYLPSNNEEGKTYTEGALNQIIQTRYERNPYARAACISHYGYSCSVCQLNFEKRFGKIGKDFIHVHHLTQISMIKKKYVVDPIKDLRPVCPNCHAMLHKQKPPLTIEELKTILTENTK</sequence>
<dbReference type="EMBL" id="PJND01000009">
    <property type="protein sequence ID" value="PKW20524.1"/>
    <property type="molecule type" value="Genomic_DNA"/>
</dbReference>
<comment type="caution">
    <text evidence="4">The sequence shown here is derived from an EMBL/GenBank/DDBJ whole genome shotgun (WGS) entry which is preliminary data.</text>
</comment>
<dbReference type="InterPro" id="IPR056086">
    <property type="entry name" value="DUF7669"/>
</dbReference>
<accession>A0A497U2E1</accession>
<dbReference type="Pfam" id="PF01844">
    <property type="entry name" value="HNH"/>
    <property type="match status" value="1"/>
</dbReference>
<dbReference type="GO" id="GO:0004519">
    <property type="term" value="F:endonuclease activity"/>
    <property type="evidence" value="ECO:0007669"/>
    <property type="project" value="UniProtKB-KW"/>
</dbReference>
<keyword evidence="4" id="KW-0540">Nuclease</keyword>
<dbReference type="InterPro" id="IPR015947">
    <property type="entry name" value="PUA-like_sf"/>
</dbReference>
<dbReference type="EMBL" id="RCCB01000013">
    <property type="protein sequence ID" value="RLJ23967.1"/>
    <property type="molecule type" value="Genomic_DNA"/>
</dbReference>
<keyword evidence="4" id="KW-0255">Endonuclease</keyword>
<gene>
    <name evidence="3" type="ORF">B0G92_2672</name>
    <name evidence="4" type="ORF">CLV50_2682</name>
</gene>
<name>A0A497U2E1_9FLAO</name>